<dbReference type="InterPro" id="IPR004302">
    <property type="entry name" value="Cellulose/chitin-bd_N"/>
</dbReference>
<evidence type="ECO:0000313" key="6">
    <source>
        <dbReference type="RefSeq" id="XP_022253835.1"/>
    </source>
</evidence>
<dbReference type="Pfam" id="PF03067">
    <property type="entry name" value="LPMO_10"/>
    <property type="match status" value="1"/>
</dbReference>
<dbReference type="Proteomes" id="UP000694941">
    <property type="component" value="Unplaced"/>
</dbReference>
<proteinExistence type="predicted"/>
<gene>
    <name evidence="5 6" type="primary">LOC106469570</name>
</gene>
<evidence type="ECO:0000313" key="5">
    <source>
        <dbReference type="RefSeq" id="XP_022253834.1"/>
    </source>
</evidence>
<keyword evidence="2" id="KW-0732">Signal</keyword>
<sequence length="334" mass="37425">MVWRCVTSLTVCLLMITNVDHSAGHGRLIDPPSRSSMWRYGFPTTPNYNDHELFCGGYQRFPVRRVDNSIETILRLMPTALSGLIGLIKKKVHWKRNGGKCGICGDAWNDPQPRKNEAGGIYGKGIIVKKYQNGQEITAKVQLTANHKGFFEFKLCPNNNPKKVATQECLDRYPLALADGSGYKYIVPNNRPDTYKIQLRLPSGLTCTQCVFQWTYTAGNNWGTCEDGSQSVGCGPQETFRGCADVSIQGDNFEPVRPQQPQPSPPPTKRIWRPTHRPHIRHTNKPKAPLVKHPNGRRKVCYPVSVWKTVPGMDVWCINNCSGGFCPPSHCACE</sequence>
<dbReference type="RefSeq" id="XP_022253834.1">
    <property type="nucleotide sequence ID" value="XM_022398126.1"/>
</dbReference>
<evidence type="ECO:0000313" key="4">
    <source>
        <dbReference type="Proteomes" id="UP000694941"/>
    </source>
</evidence>
<evidence type="ECO:0000256" key="2">
    <source>
        <dbReference type="SAM" id="SignalP"/>
    </source>
</evidence>
<keyword evidence="4" id="KW-1185">Reference proteome</keyword>
<feature type="chain" id="PRO_5045023242" evidence="2">
    <location>
        <begin position="22"/>
        <end position="334"/>
    </location>
</feature>
<organism evidence="4 5">
    <name type="scientific">Limulus polyphemus</name>
    <name type="common">Atlantic horseshoe crab</name>
    <dbReference type="NCBI Taxonomy" id="6850"/>
    <lineage>
        <taxon>Eukaryota</taxon>
        <taxon>Metazoa</taxon>
        <taxon>Ecdysozoa</taxon>
        <taxon>Arthropoda</taxon>
        <taxon>Chelicerata</taxon>
        <taxon>Merostomata</taxon>
        <taxon>Xiphosura</taxon>
        <taxon>Limulidae</taxon>
        <taxon>Limulus</taxon>
    </lineage>
</organism>
<feature type="signal peptide" evidence="2">
    <location>
        <begin position="1"/>
        <end position="21"/>
    </location>
</feature>
<dbReference type="GeneID" id="106469570"/>
<evidence type="ECO:0000259" key="3">
    <source>
        <dbReference type="Pfam" id="PF03067"/>
    </source>
</evidence>
<feature type="compositionally biased region" description="Basic residues" evidence="1">
    <location>
        <begin position="270"/>
        <end position="285"/>
    </location>
</feature>
<feature type="region of interest" description="Disordered" evidence="1">
    <location>
        <begin position="251"/>
        <end position="289"/>
    </location>
</feature>
<name>A0ABM1TD78_LIMPO</name>
<feature type="domain" description="Chitin-binding type-4" evidence="3">
    <location>
        <begin position="25"/>
        <end position="246"/>
    </location>
</feature>
<accession>A0ABM1TD78</accession>
<evidence type="ECO:0000256" key="1">
    <source>
        <dbReference type="SAM" id="MobiDB-lite"/>
    </source>
</evidence>
<reference evidence="5 6" key="1">
    <citation type="submission" date="2025-05" db="UniProtKB">
        <authorList>
            <consortium name="RefSeq"/>
        </authorList>
    </citation>
    <scope>IDENTIFICATION</scope>
    <source>
        <tissue evidence="5 6">Muscle</tissue>
    </source>
</reference>
<dbReference type="RefSeq" id="XP_022253835.1">
    <property type="nucleotide sequence ID" value="XM_022398127.1"/>
</dbReference>
<protein>
    <submittedName>
        <fullName evidence="5 6">Uncharacterized protein LOC106469570 isoform X1</fullName>
    </submittedName>
</protein>
<feature type="compositionally biased region" description="Pro residues" evidence="1">
    <location>
        <begin position="258"/>
        <end position="268"/>
    </location>
</feature>